<comment type="caution">
    <text evidence="4">The sequence shown here is derived from an EMBL/GenBank/DDBJ whole genome shotgun (WGS) entry which is preliminary data.</text>
</comment>
<keyword evidence="2" id="KW-0012">Acyltransferase</keyword>
<evidence type="ECO:0000313" key="4">
    <source>
        <dbReference type="EMBL" id="MBG6141847.1"/>
    </source>
</evidence>
<dbReference type="Proteomes" id="UP000622552">
    <property type="component" value="Unassembled WGS sequence"/>
</dbReference>
<evidence type="ECO:0000259" key="3">
    <source>
        <dbReference type="PROSITE" id="PS51186"/>
    </source>
</evidence>
<dbReference type="InterPro" id="IPR050832">
    <property type="entry name" value="Bact_Acetyltransf"/>
</dbReference>
<accession>A0A8J7GR08</accession>
<gene>
    <name evidence="4" type="ORF">IW245_008041</name>
</gene>
<proteinExistence type="predicted"/>
<keyword evidence="4" id="KW-0689">Ribosomal protein</keyword>
<keyword evidence="4" id="KW-0687">Ribonucleoprotein</keyword>
<evidence type="ECO:0000256" key="1">
    <source>
        <dbReference type="ARBA" id="ARBA00022679"/>
    </source>
</evidence>
<dbReference type="Gene3D" id="3.40.630.30">
    <property type="match status" value="1"/>
</dbReference>
<evidence type="ECO:0000313" key="5">
    <source>
        <dbReference type="Proteomes" id="UP000622552"/>
    </source>
</evidence>
<dbReference type="Pfam" id="PF00583">
    <property type="entry name" value="Acetyltransf_1"/>
    <property type="match status" value="1"/>
</dbReference>
<dbReference type="PANTHER" id="PTHR43877">
    <property type="entry name" value="AMINOALKYLPHOSPHONATE N-ACETYLTRANSFERASE-RELATED-RELATED"/>
    <property type="match status" value="1"/>
</dbReference>
<dbReference type="PROSITE" id="PS51186">
    <property type="entry name" value="GNAT"/>
    <property type="match status" value="1"/>
</dbReference>
<sequence length="163" mass="17214">MTETDPVTVRSGNPGDIDAAVAVWSRANEGKNLPAHAERLRGWARDPDSALHIVKVGGQLVGMALRLPGRADDGTGPLIPDLCHLTGISVLPKCQGQRLGGLLLDAVLAAGMRDGYRRATLWTHADNARAGLLFAARGFRPTGRAAPDEAGTPMVHLECVLKV</sequence>
<protein>
    <submittedName>
        <fullName evidence="4">Ribosomal protein S18 acetylase RimI-like enzyme</fullName>
    </submittedName>
</protein>
<name>A0A8J7GR08_9ACTN</name>
<dbReference type="GO" id="GO:0005840">
    <property type="term" value="C:ribosome"/>
    <property type="evidence" value="ECO:0007669"/>
    <property type="project" value="UniProtKB-KW"/>
</dbReference>
<keyword evidence="1" id="KW-0808">Transferase</keyword>
<dbReference type="SUPFAM" id="SSF55729">
    <property type="entry name" value="Acyl-CoA N-acyltransferases (Nat)"/>
    <property type="match status" value="1"/>
</dbReference>
<reference evidence="4" key="1">
    <citation type="submission" date="2020-11" db="EMBL/GenBank/DDBJ databases">
        <title>Sequencing the genomes of 1000 actinobacteria strains.</title>
        <authorList>
            <person name="Klenk H.-P."/>
        </authorList>
    </citation>
    <scope>NUCLEOTIDE SEQUENCE</scope>
    <source>
        <strain evidence="4">DSM 45356</strain>
    </source>
</reference>
<evidence type="ECO:0000256" key="2">
    <source>
        <dbReference type="ARBA" id="ARBA00023315"/>
    </source>
</evidence>
<dbReference type="EMBL" id="JADOUF010000001">
    <property type="protein sequence ID" value="MBG6141847.1"/>
    <property type="molecule type" value="Genomic_DNA"/>
</dbReference>
<organism evidence="4 5">
    <name type="scientific">Longispora fulva</name>
    <dbReference type="NCBI Taxonomy" id="619741"/>
    <lineage>
        <taxon>Bacteria</taxon>
        <taxon>Bacillati</taxon>
        <taxon>Actinomycetota</taxon>
        <taxon>Actinomycetes</taxon>
        <taxon>Micromonosporales</taxon>
        <taxon>Micromonosporaceae</taxon>
        <taxon>Longispora</taxon>
    </lineage>
</organism>
<dbReference type="InterPro" id="IPR016181">
    <property type="entry name" value="Acyl_CoA_acyltransferase"/>
</dbReference>
<dbReference type="RefSeq" id="WP_197008214.1">
    <property type="nucleotide sequence ID" value="NZ_BONS01000013.1"/>
</dbReference>
<feature type="domain" description="N-acetyltransferase" evidence="3">
    <location>
        <begin position="7"/>
        <end position="162"/>
    </location>
</feature>
<dbReference type="InterPro" id="IPR000182">
    <property type="entry name" value="GNAT_dom"/>
</dbReference>
<keyword evidence="5" id="KW-1185">Reference proteome</keyword>
<dbReference type="AlphaFoldDB" id="A0A8J7GR08"/>
<dbReference type="GO" id="GO:0016747">
    <property type="term" value="F:acyltransferase activity, transferring groups other than amino-acyl groups"/>
    <property type="evidence" value="ECO:0007669"/>
    <property type="project" value="InterPro"/>
</dbReference>
<dbReference type="CDD" id="cd04301">
    <property type="entry name" value="NAT_SF"/>
    <property type="match status" value="1"/>
</dbReference>